<dbReference type="InterPro" id="IPR011989">
    <property type="entry name" value="ARM-like"/>
</dbReference>
<evidence type="ECO:0000313" key="7">
    <source>
        <dbReference type="Proteomes" id="UP000646827"/>
    </source>
</evidence>
<dbReference type="InterPro" id="IPR016024">
    <property type="entry name" value="ARM-type_fold"/>
</dbReference>
<dbReference type="Pfam" id="PF23579">
    <property type="entry name" value="ARM_TBCD"/>
    <property type="match status" value="1"/>
</dbReference>
<dbReference type="InterPro" id="IPR058033">
    <property type="entry name" value="ARM_TBCD_2nd"/>
</dbReference>
<evidence type="ECO:0008006" key="8">
    <source>
        <dbReference type="Google" id="ProtNLM"/>
    </source>
</evidence>
<evidence type="ECO:0000313" key="6">
    <source>
        <dbReference type="EMBL" id="KAG2226582.1"/>
    </source>
</evidence>
<dbReference type="InterPro" id="IPR033162">
    <property type="entry name" value="TBCD"/>
</dbReference>
<feature type="repeat" description="HEAT" evidence="2">
    <location>
        <begin position="349"/>
        <end position="386"/>
    </location>
</feature>
<evidence type="ECO:0000256" key="2">
    <source>
        <dbReference type="PROSITE-ProRule" id="PRU00103"/>
    </source>
</evidence>
<gene>
    <name evidence="6" type="ORF">INT45_005068</name>
</gene>
<dbReference type="GO" id="GO:0005096">
    <property type="term" value="F:GTPase activator activity"/>
    <property type="evidence" value="ECO:0007669"/>
    <property type="project" value="InterPro"/>
</dbReference>
<dbReference type="Proteomes" id="UP000646827">
    <property type="component" value="Unassembled WGS sequence"/>
</dbReference>
<dbReference type="PANTHER" id="PTHR12658">
    <property type="entry name" value="BETA-TUBULIN COFACTOR D"/>
    <property type="match status" value="1"/>
</dbReference>
<feature type="domain" description="Tubulin-folding cofactor D ARM repeats" evidence="5">
    <location>
        <begin position="270"/>
        <end position="530"/>
    </location>
</feature>
<dbReference type="AlphaFoldDB" id="A0A8H7VPJ0"/>
<dbReference type="EMBL" id="JAEPRB010000015">
    <property type="protein sequence ID" value="KAG2226582.1"/>
    <property type="molecule type" value="Genomic_DNA"/>
</dbReference>
<organism evidence="6 7">
    <name type="scientific">Circinella minor</name>
    <dbReference type="NCBI Taxonomy" id="1195481"/>
    <lineage>
        <taxon>Eukaryota</taxon>
        <taxon>Fungi</taxon>
        <taxon>Fungi incertae sedis</taxon>
        <taxon>Mucoromycota</taxon>
        <taxon>Mucoromycotina</taxon>
        <taxon>Mucoromycetes</taxon>
        <taxon>Mucorales</taxon>
        <taxon>Lichtheimiaceae</taxon>
        <taxon>Circinella</taxon>
    </lineage>
</organism>
<dbReference type="GO" id="GO:0000226">
    <property type="term" value="P:microtubule cytoskeleton organization"/>
    <property type="evidence" value="ECO:0007669"/>
    <property type="project" value="TreeGrafter"/>
</dbReference>
<keyword evidence="7" id="KW-1185">Reference proteome</keyword>
<feature type="region of interest" description="Disordered" evidence="3">
    <location>
        <begin position="305"/>
        <end position="338"/>
    </location>
</feature>
<keyword evidence="1" id="KW-0143">Chaperone</keyword>
<dbReference type="GO" id="GO:0007021">
    <property type="term" value="P:tubulin complex assembly"/>
    <property type="evidence" value="ECO:0007669"/>
    <property type="project" value="InterPro"/>
</dbReference>
<dbReference type="GO" id="GO:0048487">
    <property type="term" value="F:beta-tubulin binding"/>
    <property type="evidence" value="ECO:0007669"/>
    <property type="project" value="InterPro"/>
</dbReference>
<dbReference type="Pfam" id="PF12612">
    <property type="entry name" value="TFCD_C"/>
    <property type="match status" value="1"/>
</dbReference>
<evidence type="ECO:0000259" key="4">
    <source>
        <dbReference type="Pfam" id="PF12612"/>
    </source>
</evidence>
<feature type="domain" description="Tubulin-folding cofactor D C-terminal" evidence="4">
    <location>
        <begin position="905"/>
        <end position="1081"/>
    </location>
</feature>
<dbReference type="InterPro" id="IPR021133">
    <property type="entry name" value="HEAT_type_2"/>
</dbReference>
<dbReference type="Gene3D" id="1.25.10.10">
    <property type="entry name" value="Leucine-rich Repeat Variant"/>
    <property type="match status" value="2"/>
</dbReference>
<dbReference type="GO" id="GO:0007023">
    <property type="term" value="P:post-chaperonin tubulin folding pathway"/>
    <property type="evidence" value="ECO:0007669"/>
    <property type="project" value="InterPro"/>
</dbReference>
<dbReference type="Pfam" id="PF25767">
    <property type="entry name" value="ARM_TBCD_2nd"/>
    <property type="match status" value="1"/>
</dbReference>
<accession>A0A8H7VPJ0</accession>
<evidence type="ECO:0000259" key="5">
    <source>
        <dbReference type="Pfam" id="PF25767"/>
    </source>
</evidence>
<proteinExistence type="predicted"/>
<feature type="compositionally biased region" description="Low complexity" evidence="3">
    <location>
        <begin position="313"/>
        <end position="324"/>
    </location>
</feature>
<dbReference type="InterPro" id="IPR022577">
    <property type="entry name" value="TBCD_C"/>
</dbReference>
<name>A0A8H7VPJ0_9FUNG</name>
<comment type="caution">
    <text evidence="6">The sequence shown here is derived from an EMBL/GenBank/DDBJ whole genome shotgun (WGS) entry which is preliminary data.</text>
</comment>
<evidence type="ECO:0000256" key="3">
    <source>
        <dbReference type="SAM" id="MobiDB-lite"/>
    </source>
</evidence>
<dbReference type="OrthoDB" id="10253476at2759"/>
<evidence type="ECO:0000256" key="1">
    <source>
        <dbReference type="ARBA" id="ARBA00023186"/>
    </source>
</evidence>
<reference evidence="6 7" key="1">
    <citation type="submission" date="2020-12" db="EMBL/GenBank/DDBJ databases">
        <title>Metabolic potential, ecology and presence of endohyphal bacteria is reflected in genomic diversity of Mucoromycotina.</title>
        <authorList>
            <person name="Muszewska A."/>
            <person name="Okrasinska A."/>
            <person name="Steczkiewicz K."/>
            <person name="Drgas O."/>
            <person name="Orlowska M."/>
            <person name="Perlinska-Lenart U."/>
            <person name="Aleksandrzak-Piekarczyk T."/>
            <person name="Szatraj K."/>
            <person name="Zielenkiewicz U."/>
            <person name="Pilsyk S."/>
            <person name="Malc E."/>
            <person name="Mieczkowski P."/>
            <person name="Kruszewska J.S."/>
            <person name="Biernat P."/>
            <person name="Pawlowska J."/>
        </authorList>
    </citation>
    <scope>NUCLEOTIDE SEQUENCE [LARGE SCALE GENOMIC DNA]</scope>
    <source>
        <strain evidence="6 7">CBS 142.35</strain>
    </source>
</reference>
<dbReference type="SUPFAM" id="SSF48371">
    <property type="entry name" value="ARM repeat"/>
    <property type="match status" value="1"/>
</dbReference>
<dbReference type="PANTHER" id="PTHR12658:SF0">
    <property type="entry name" value="TUBULIN-SPECIFIC CHAPERONE D"/>
    <property type="match status" value="1"/>
</dbReference>
<dbReference type="PROSITE" id="PS50077">
    <property type="entry name" value="HEAT_REPEAT"/>
    <property type="match status" value="1"/>
</dbReference>
<sequence length="1181" mass="133510">MEGDILAHTKSHFDHADEIKALLNILITGTDVETGSKTIRRLSEILDMYQEQSHLMDPHLENLVGPVIVKIREYVEHPKDFSPDSTGHLLFRYLYLVTKTRGYKTVVKFMSHDVADLEPVFEFLCAMNDGSIPWETRYICFIWLSLICMIPFDLKRVDSASTNEESLITRMLNACKEYLKSTGKERDGAGLLLARLLSRRDIGDALMPYIEWTKERLSGDADVFEITGILSSLCAVYQYASREVLLPTLDDGIMPLLTMEFFDKYENNSLIRKLRTKLTQRIGLCYLKPKIAPWRYQRGHRSLRQNLDEDDSSSTTKKAATTTTIKEDPMDIEEEDDNDEYVSDNLETIIDILLNGLRDKDTIVRWSAAKGIGRITQRLPHELAEDVIDYLLELFQENTLISPSTQKLDLSAVSDSTWHGASLAVAELARRGLLLPHRLKQTIPWIMFALKFDLKRGSHSIGAHVRDAACYVCWSFARAYAPKILEPFVGHIAKSLVVVSVFDREINVRRASSAAFQENVGRQGIFPCGIDIIQLADYFSLGNRANSFLNVAFEIAKFKEYTDPLINHLVSTTTRHWDKSMRILAASSLQKLTTLQPYHFINLILPDLAPYAVHKDMQISHGTMLAVAEICHALKQCRDNDPKLEAYWQSKHQLIKEIGSIPYRIPPKSLTTFGSEHIREAICRLIECMAIVNIPNFSIDQQQEGKGESIMALDVWKNLVHSSLERKEENVQEFAVAAFGAIASSYGISKEEVYTCLDKIASTRLVYGRRGYALALGKVSYLIDDRRAWLPDVTRHLCSAAQVQREQQANDAEAKRNAVIGLKDIIVNVGSEFKQVLSRDNFEALLNSLHLCLSDYSTDQRGDVGSWVRSASMECLQHLLPLIGRLDASSSSMEDRYLSSGSTARIFAALLKQSVERIDRVRDCAGTVLCDLLYKNKTTNEEFLDIPNRDLLEKYITRDISWASPADLYPVMTHILAAEPYRFELLTGLISSAGGLTESLVRHSSSCLIDYMNGLPTTSSEQLSLEDMARNLLKIFTNYEKQDRVILPLLDVLGLLYESGTLGRIEKDAIKNIRKLLSATKVYSGMTSLQGSPVKIKAIQQMLSYLLHAFPRVRMEVSDQLYTYISVLDDEEITEGTMEAEEIITGTDWSSPLPEIKPIRDQLYNLLDVPKPILKPAVKKV</sequence>
<protein>
    <recommendedName>
        <fullName evidence="8">Tubulin-specific chaperone D</fullName>
    </recommendedName>
</protein>